<feature type="chain" id="PRO_5001799880" description="Lipoprotein" evidence="1">
    <location>
        <begin position="20"/>
        <end position="173"/>
    </location>
</feature>
<reference evidence="2" key="1">
    <citation type="submission" date="2014-04" db="EMBL/GenBank/DDBJ databases">
        <title>Genome assembly of Hyalangium minutum DSM 14724.</title>
        <authorList>
            <person name="Sharma G."/>
            <person name="Subramanian S."/>
        </authorList>
    </citation>
    <scope>NUCLEOTIDE SEQUENCE [LARGE SCALE GENOMIC DNA]</scope>
    <source>
        <strain evidence="2">DSM 14724</strain>
    </source>
</reference>
<dbReference type="InterPro" id="IPR021454">
    <property type="entry name" value="DUF3105"/>
</dbReference>
<sequence>MLRLSLVLPLLSVSLLACSSESDDCERFDFPLAPQVSANHTPTCASACGNGLSPPNAGPHCSSTLACQTYDIEQPTCVWLHNLEHGHGVFLYNCPEGCPDEVAKLEQARNEARAGSNGVRRALVAPASGLPNRVAALLWRRTYLADTADPEALRCLLKLQDQDAPEPGLSCAQ</sequence>
<dbReference type="STRING" id="394096.DB31_5324"/>
<dbReference type="EMBL" id="JMCB01000003">
    <property type="protein sequence ID" value="KFE70282.1"/>
    <property type="molecule type" value="Genomic_DNA"/>
</dbReference>
<evidence type="ECO:0000313" key="2">
    <source>
        <dbReference type="EMBL" id="KFE70282.1"/>
    </source>
</evidence>
<dbReference type="AlphaFoldDB" id="A0A085WRG9"/>
<dbReference type="OrthoDB" id="5515087at2"/>
<organism evidence="2 3">
    <name type="scientific">Hyalangium minutum</name>
    <dbReference type="NCBI Taxonomy" id="394096"/>
    <lineage>
        <taxon>Bacteria</taxon>
        <taxon>Pseudomonadati</taxon>
        <taxon>Myxococcota</taxon>
        <taxon>Myxococcia</taxon>
        <taxon>Myxococcales</taxon>
        <taxon>Cystobacterineae</taxon>
        <taxon>Archangiaceae</taxon>
        <taxon>Hyalangium</taxon>
    </lineage>
</organism>
<evidence type="ECO:0000313" key="3">
    <source>
        <dbReference type="Proteomes" id="UP000028725"/>
    </source>
</evidence>
<keyword evidence="1" id="KW-0732">Signal</keyword>
<dbReference type="RefSeq" id="WP_044185152.1">
    <property type="nucleotide sequence ID" value="NZ_JMCB01000003.1"/>
</dbReference>
<proteinExistence type="predicted"/>
<keyword evidence="3" id="KW-1185">Reference proteome</keyword>
<feature type="signal peptide" evidence="1">
    <location>
        <begin position="1"/>
        <end position="19"/>
    </location>
</feature>
<dbReference type="PROSITE" id="PS51257">
    <property type="entry name" value="PROKAR_LIPOPROTEIN"/>
    <property type="match status" value="1"/>
</dbReference>
<comment type="caution">
    <text evidence="2">The sequence shown here is derived from an EMBL/GenBank/DDBJ whole genome shotgun (WGS) entry which is preliminary data.</text>
</comment>
<name>A0A085WRG9_9BACT</name>
<dbReference type="Pfam" id="PF11303">
    <property type="entry name" value="DUF3105"/>
    <property type="match status" value="1"/>
</dbReference>
<evidence type="ECO:0000256" key="1">
    <source>
        <dbReference type="SAM" id="SignalP"/>
    </source>
</evidence>
<protein>
    <recommendedName>
        <fullName evidence="4">Lipoprotein</fullName>
    </recommendedName>
</protein>
<dbReference type="Proteomes" id="UP000028725">
    <property type="component" value="Unassembled WGS sequence"/>
</dbReference>
<accession>A0A085WRG9</accession>
<evidence type="ECO:0008006" key="4">
    <source>
        <dbReference type="Google" id="ProtNLM"/>
    </source>
</evidence>
<gene>
    <name evidence="2" type="ORF">DB31_5324</name>
</gene>